<dbReference type="CDD" id="cd06526">
    <property type="entry name" value="metazoan_ACD"/>
    <property type="match status" value="1"/>
</dbReference>
<dbReference type="GO" id="GO:0005737">
    <property type="term" value="C:cytoplasm"/>
    <property type="evidence" value="ECO:0007669"/>
    <property type="project" value="TreeGrafter"/>
</dbReference>
<dbReference type="GO" id="GO:0042026">
    <property type="term" value="P:protein refolding"/>
    <property type="evidence" value="ECO:0007669"/>
    <property type="project" value="TreeGrafter"/>
</dbReference>
<dbReference type="PROSITE" id="PS01031">
    <property type="entry name" value="SHSP"/>
    <property type="match status" value="1"/>
</dbReference>
<dbReference type="PANTHER" id="PTHR45640:SF32">
    <property type="entry name" value="STRESS-INDUCED PROTEIN 1"/>
    <property type="match status" value="1"/>
</dbReference>
<protein>
    <submittedName>
        <fullName evidence="5">SHSP domain-containing protein</fullName>
    </submittedName>
</protein>
<dbReference type="GO" id="GO:0005634">
    <property type="term" value="C:nucleus"/>
    <property type="evidence" value="ECO:0007669"/>
    <property type="project" value="TreeGrafter"/>
</dbReference>
<dbReference type="SUPFAM" id="SSF49764">
    <property type="entry name" value="HSP20-like chaperones"/>
    <property type="match status" value="1"/>
</dbReference>
<dbReference type="OrthoDB" id="1431247at2759"/>
<proteinExistence type="inferred from homology"/>
<dbReference type="InterPro" id="IPR002068">
    <property type="entry name" value="A-crystallin/Hsp20_dom"/>
</dbReference>
<dbReference type="InterPro" id="IPR008978">
    <property type="entry name" value="HSP20-like_chaperone"/>
</dbReference>
<evidence type="ECO:0000256" key="2">
    <source>
        <dbReference type="RuleBase" id="RU003616"/>
    </source>
</evidence>
<dbReference type="Pfam" id="PF00011">
    <property type="entry name" value="HSP20"/>
    <property type="match status" value="1"/>
</dbReference>
<dbReference type="PANTHER" id="PTHR45640">
    <property type="entry name" value="HEAT SHOCK PROTEIN HSP-12.2-RELATED"/>
    <property type="match status" value="1"/>
</dbReference>
<dbReference type="AlphaFoldDB" id="A0A7I4YUJ8"/>
<dbReference type="Gene3D" id="2.60.40.790">
    <property type="match status" value="1"/>
</dbReference>
<dbReference type="Proteomes" id="UP000025227">
    <property type="component" value="Unplaced"/>
</dbReference>
<feature type="domain" description="SHSP" evidence="3">
    <location>
        <begin position="40"/>
        <end position="145"/>
    </location>
</feature>
<name>A0A7I4YUJ8_HAECO</name>
<evidence type="ECO:0000259" key="3">
    <source>
        <dbReference type="PROSITE" id="PS01031"/>
    </source>
</evidence>
<evidence type="ECO:0000256" key="1">
    <source>
        <dbReference type="PROSITE-ProRule" id="PRU00285"/>
    </source>
</evidence>
<evidence type="ECO:0000313" key="4">
    <source>
        <dbReference type="Proteomes" id="UP000025227"/>
    </source>
</evidence>
<comment type="similarity">
    <text evidence="1 2">Belongs to the small heat shock protein (HSP20) family.</text>
</comment>
<accession>A0A7I4YUJ8</accession>
<dbReference type="OMA" id="NIAPYWR"/>
<dbReference type="InterPro" id="IPR001436">
    <property type="entry name" value="Alpha-crystallin/sHSP_animal"/>
</dbReference>
<dbReference type="GO" id="GO:0009408">
    <property type="term" value="P:response to heat"/>
    <property type="evidence" value="ECO:0007669"/>
    <property type="project" value="TreeGrafter"/>
</dbReference>
<sequence>MSSICRMSQIMDRIMEEYLREMLKNSNRNIAPYWRDADHSALRIANDAQNVVDDDKKFAVTLDVSQFKPEELTVNLEGRRLTVEGKQEQKNDNSFMSTTFIRSWTLPEDVDLEGVKSELDDKGKLTIEGALVAPVAIVGVEVTID</sequence>
<dbReference type="PRINTS" id="PR00299">
    <property type="entry name" value="ACRYSTALLIN"/>
</dbReference>
<keyword evidence="4" id="KW-1185">Reference proteome</keyword>
<dbReference type="GO" id="GO:0051082">
    <property type="term" value="F:unfolded protein binding"/>
    <property type="evidence" value="ECO:0007669"/>
    <property type="project" value="TreeGrafter"/>
</dbReference>
<reference evidence="5" key="1">
    <citation type="submission" date="2020-12" db="UniProtKB">
        <authorList>
            <consortium name="WormBaseParasite"/>
        </authorList>
    </citation>
    <scope>IDENTIFICATION</scope>
    <source>
        <strain evidence="5">MHco3</strain>
    </source>
</reference>
<dbReference type="WBParaSite" id="HCON_00139920-00001">
    <property type="protein sequence ID" value="HCON_00139920-00001"/>
    <property type="gene ID" value="HCON_00139920"/>
</dbReference>
<evidence type="ECO:0000313" key="5">
    <source>
        <dbReference type="WBParaSite" id="HCON_00139920-00001"/>
    </source>
</evidence>
<organism evidence="4 5">
    <name type="scientific">Haemonchus contortus</name>
    <name type="common">Barber pole worm</name>
    <dbReference type="NCBI Taxonomy" id="6289"/>
    <lineage>
        <taxon>Eukaryota</taxon>
        <taxon>Metazoa</taxon>
        <taxon>Ecdysozoa</taxon>
        <taxon>Nematoda</taxon>
        <taxon>Chromadorea</taxon>
        <taxon>Rhabditida</taxon>
        <taxon>Rhabditina</taxon>
        <taxon>Rhabditomorpha</taxon>
        <taxon>Strongyloidea</taxon>
        <taxon>Trichostrongylidae</taxon>
        <taxon>Haemonchus</taxon>
    </lineage>
</organism>
<dbReference type="GO" id="GO:0036498">
    <property type="term" value="P:IRE1-mediated unfolded protein response"/>
    <property type="evidence" value="ECO:0007669"/>
    <property type="project" value="TreeGrafter"/>
</dbReference>